<dbReference type="Pfam" id="PF24855">
    <property type="entry name" value="DUF7729"/>
    <property type="match status" value="1"/>
</dbReference>
<evidence type="ECO:0000313" key="3">
    <source>
        <dbReference type="Proteomes" id="UP001498398"/>
    </source>
</evidence>
<sequence length="73" mass="8174">MPSYLHALALVSSFTAAQSNISLLNDILWGTCNPSLEGGLDQCTQNMRWFEREMVKDDVCGKEMSEERLSCSD</sequence>
<keyword evidence="3" id="KW-1185">Reference proteome</keyword>
<accession>A0ABR1JBD0</accession>
<dbReference type="EMBL" id="JBANRG010000027">
    <property type="protein sequence ID" value="KAK7453246.1"/>
    <property type="molecule type" value="Genomic_DNA"/>
</dbReference>
<comment type="caution">
    <text evidence="2">The sequence shown here is derived from an EMBL/GenBank/DDBJ whole genome shotgun (WGS) entry which is preliminary data.</text>
</comment>
<name>A0ABR1JBD0_9AGAR</name>
<dbReference type="Proteomes" id="UP001498398">
    <property type="component" value="Unassembled WGS sequence"/>
</dbReference>
<evidence type="ECO:0000259" key="1">
    <source>
        <dbReference type="Pfam" id="PF24855"/>
    </source>
</evidence>
<feature type="domain" description="DUF7729" evidence="1">
    <location>
        <begin position="12"/>
        <end position="67"/>
    </location>
</feature>
<proteinExistence type="predicted"/>
<organism evidence="2 3">
    <name type="scientific">Marasmiellus scandens</name>
    <dbReference type="NCBI Taxonomy" id="2682957"/>
    <lineage>
        <taxon>Eukaryota</taxon>
        <taxon>Fungi</taxon>
        <taxon>Dikarya</taxon>
        <taxon>Basidiomycota</taxon>
        <taxon>Agaricomycotina</taxon>
        <taxon>Agaricomycetes</taxon>
        <taxon>Agaricomycetidae</taxon>
        <taxon>Agaricales</taxon>
        <taxon>Marasmiineae</taxon>
        <taxon>Omphalotaceae</taxon>
        <taxon>Marasmiellus</taxon>
    </lineage>
</organism>
<protein>
    <recommendedName>
        <fullName evidence="1">DUF7729 domain-containing protein</fullName>
    </recommendedName>
</protein>
<evidence type="ECO:0000313" key="2">
    <source>
        <dbReference type="EMBL" id="KAK7453246.1"/>
    </source>
</evidence>
<gene>
    <name evidence="2" type="ORF">VKT23_011922</name>
</gene>
<dbReference type="InterPro" id="IPR056146">
    <property type="entry name" value="DUF7729"/>
</dbReference>
<reference evidence="2 3" key="1">
    <citation type="submission" date="2024-01" db="EMBL/GenBank/DDBJ databases">
        <title>A draft genome for the cacao thread blight pathogen Marasmiellus scandens.</title>
        <authorList>
            <person name="Baruah I.K."/>
            <person name="Leung J."/>
            <person name="Bukari Y."/>
            <person name="Amoako-Attah I."/>
            <person name="Meinhardt L.W."/>
            <person name="Bailey B.A."/>
            <person name="Cohen S.P."/>
        </authorList>
    </citation>
    <scope>NUCLEOTIDE SEQUENCE [LARGE SCALE GENOMIC DNA]</scope>
    <source>
        <strain evidence="2 3">GH-19</strain>
    </source>
</reference>